<accession>A0A381PCG4</accession>
<name>A0A381PCG4_9ZZZZ</name>
<dbReference type="EC" id="2.7.1.148" evidence="2"/>
<dbReference type="AlphaFoldDB" id="A0A381PCG4"/>
<evidence type="ECO:0000256" key="4">
    <source>
        <dbReference type="ARBA" id="ARBA00022741"/>
    </source>
</evidence>
<dbReference type="PANTHER" id="PTHR43527:SF2">
    <property type="entry name" value="4-DIPHOSPHOCYTIDYL-2-C-METHYL-D-ERYTHRITOL KINASE, CHLOROPLASTIC"/>
    <property type="match status" value="1"/>
</dbReference>
<dbReference type="InterPro" id="IPR004424">
    <property type="entry name" value="IspE"/>
</dbReference>
<dbReference type="EMBL" id="UINC01000939">
    <property type="protein sequence ID" value="SUZ64681.1"/>
    <property type="molecule type" value="Genomic_DNA"/>
</dbReference>
<dbReference type="InterPro" id="IPR020568">
    <property type="entry name" value="Ribosomal_Su5_D2-typ_SF"/>
</dbReference>
<organism evidence="10">
    <name type="scientific">marine metagenome</name>
    <dbReference type="NCBI Taxonomy" id="408172"/>
    <lineage>
        <taxon>unclassified sequences</taxon>
        <taxon>metagenomes</taxon>
        <taxon>ecological metagenomes</taxon>
    </lineage>
</organism>
<dbReference type="Gene3D" id="3.30.70.890">
    <property type="entry name" value="GHMP kinase, C-terminal domain"/>
    <property type="match status" value="1"/>
</dbReference>
<dbReference type="SUPFAM" id="SSF54211">
    <property type="entry name" value="Ribosomal protein S5 domain 2-like"/>
    <property type="match status" value="1"/>
</dbReference>
<dbReference type="InterPro" id="IPR014721">
    <property type="entry name" value="Ribsml_uS5_D2-typ_fold_subgr"/>
</dbReference>
<dbReference type="GO" id="GO:0016114">
    <property type="term" value="P:terpenoid biosynthetic process"/>
    <property type="evidence" value="ECO:0007669"/>
    <property type="project" value="InterPro"/>
</dbReference>
<evidence type="ECO:0000256" key="6">
    <source>
        <dbReference type="ARBA" id="ARBA00022840"/>
    </source>
</evidence>
<gene>
    <name evidence="10" type="ORF">METZ01_LOCUS17535</name>
</gene>
<dbReference type="HAMAP" id="MF_00061">
    <property type="entry name" value="IspE"/>
    <property type="match status" value="1"/>
</dbReference>
<keyword evidence="3" id="KW-0808">Transferase</keyword>
<dbReference type="Pfam" id="PF08544">
    <property type="entry name" value="GHMP_kinases_C"/>
    <property type="match status" value="1"/>
</dbReference>
<keyword evidence="6" id="KW-0067">ATP-binding</keyword>
<evidence type="ECO:0000256" key="5">
    <source>
        <dbReference type="ARBA" id="ARBA00022777"/>
    </source>
</evidence>
<evidence type="ECO:0000256" key="1">
    <source>
        <dbReference type="ARBA" id="ARBA00009684"/>
    </source>
</evidence>
<dbReference type="GO" id="GO:0005524">
    <property type="term" value="F:ATP binding"/>
    <property type="evidence" value="ECO:0007669"/>
    <property type="project" value="UniProtKB-KW"/>
</dbReference>
<dbReference type="PIRSF" id="PIRSF010376">
    <property type="entry name" value="IspE"/>
    <property type="match status" value="1"/>
</dbReference>
<protein>
    <recommendedName>
        <fullName evidence="2">4-(cytidine 5'-diphospho)-2-C-methyl-D-erythritol kinase</fullName>
        <ecNumber evidence="2">2.7.1.148</ecNumber>
    </recommendedName>
    <alternativeName>
        <fullName evidence="7">4-(cytidine-5'-diphospho)-2-C-methyl-D-erythritol kinase</fullName>
    </alternativeName>
</protein>
<dbReference type="InterPro" id="IPR013750">
    <property type="entry name" value="GHMP_kinase_C_dom"/>
</dbReference>
<feature type="domain" description="GHMP kinase C-terminal" evidence="9">
    <location>
        <begin position="166"/>
        <end position="227"/>
    </location>
</feature>
<dbReference type="GO" id="GO:0050515">
    <property type="term" value="F:4-(cytidine 5'-diphospho)-2-C-methyl-D-erythritol kinase activity"/>
    <property type="evidence" value="ECO:0007669"/>
    <property type="project" value="UniProtKB-EC"/>
</dbReference>
<dbReference type="Pfam" id="PF00288">
    <property type="entry name" value="GHMP_kinases_N"/>
    <property type="match status" value="1"/>
</dbReference>
<sequence length="249" mass="26606">MLDHGDTLEFETAELGTLSLHLSDGPFSGKVPMDSNLVLKAAHALRKFTGRTNLGARIGLTKHIPLGAGLGGGSSDAAATLQALNALWQLELSLDQLLEIGTNLGADIPVFLTGRTAWGEGIGDQLHPVELETTWYLVVTPACEVSSAEIFSHEQLTRNSSAIKIADFLAGRARNDCEPITRKLYPAVDQALNILNRFGEAKMTGTGSSIFLAFPDETSAKDVDAKLPDGLQRFVAQGINAQSEGFFND</sequence>
<keyword evidence="4" id="KW-0547">Nucleotide-binding</keyword>
<keyword evidence="5" id="KW-0418">Kinase</keyword>
<dbReference type="NCBIfam" id="TIGR00154">
    <property type="entry name" value="ispE"/>
    <property type="match status" value="1"/>
</dbReference>
<evidence type="ECO:0000256" key="7">
    <source>
        <dbReference type="ARBA" id="ARBA00032554"/>
    </source>
</evidence>
<evidence type="ECO:0000256" key="3">
    <source>
        <dbReference type="ARBA" id="ARBA00022679"/>
    </source>
</evidence>
<reference evidence="10" key="1">
    <citation type="submission" date="2018-05" db="EMBL/GenBank/DDBJ databases">
        <authorList>
            <person name="Lanie J.A."/>
            <person name="Ng W.-L."/>
            <person name="Kazmierczak K.M."/>
            <person name="Andrzejewski T.M."/>
            <person name="Davidsen T.M."/>
            <person name="Wayne K.J."/>
            <person name="Tettelin H."/>
            <person name="Glass J.I."/>
            <person name="Rusch D."/>
            <person name="Podicherti R."/>
            <person name="Tsui H.-C.T."/>
            <person name="Winkler M.E."/>
        </authorList>
    </citation>
    <scope>NUCLEOTIDE SEQUENCE</scope>
</reference>
<dbReference type="SUPFAM" id="SSF55060">
    <property type="entry name" value="GHMP Kinase, C-terminal domain"/>
    <property type="match status" value="1"/>
</dbReference>
<dbReference type="Gene3D" id="3.30.230.10">
    <property type="match status" value="1"/>
</dbReference>
<evidence type="ECO:0000259" key="8">
    <source>
        <dbReference type="Pfam" id="PF00288"/>
    </source>
</evidence>
<evidence type="ECO:0000313" key="10">
    <source>
        <dbReference type="EMBL" id="SUZ64681.1"/>
    </source>
</evidence>
<evidence type="ECO:0000256" key="2">
    <source>
        <dbReference type="ARBA" id="ARBA00012052"/>
    </source>
</evidence>
<feature type="domain" description="GHMP kinase N-terminal" evidence="8">
    <location>
        <begin position="36"/>
        <end position="114"/>
    </location>
</feature>
<evidence type="ECO:0000259" key="9">
    <source>
        <dbReference type="Pfam" id="PF08544"/>
    </source>
</evidence>
<proteinExistence type="inferred from homology"/>
<dbReference type="InterPro" id="IPR006204">
    <property type="entry name" value="GHMP_kinase_N_dom"/>
</dbReference>
<dbReference type="InterPro" id="IPR036554">
    <property type="entry name" value="GHMP_kinase_C_sf"/>
</dbReference>
<dbReference type="PANTHER" id="PTHR43527">
    <property type="entry name" value="4-DIPHOSPHOCYTIDYL-2-C-METHYL-D-ERYTHRITOL KINASE, CHLOROPLASTIC"/>
    <property type="match status" value="1"/>
</dbReference>
<comment type="similarity">
    <text evidence="1">Belongs to the GHMP kinase family. IspE subfamily.</text>
</comment>